<reference evidence="2" key="1">
    <citation type="journal article" date="2023" name="G3 (Bethesda)">
        <title>A reference genome for the long-term kleptoplast-retaining sea slug Elysia crispata morphotype clarki.</title>
        <authorList>
            <person name="Eastman K.E."/>
            <person name="Pendleton A.L."/>
            <person name="Shaikh M.A."/>
            <person name="Suttiyut T."/>
            <person name="Ogas R."/>
            <person name="Tomko P."/>
            <person name="Gavelis G."/>
            <person name="Widhalm J.R."/>
            <person name="Wisecaver J.H."/>
        </authorList>
    </citation>
    <scope>NUCLEOTIDE SEQUENCE</scope>
    <source>
        <strain evidence="2">ECLA1</strain>
    </source>
</reference>
<feature type="region of interest" description="Disordered" evidence="1">
    <location>
        <begin position="54"/>
        <end position="84"/>
    </location>
</feature>
<evidence type="ECO:0000313" key="3">
    <source>
        <dbReference type="Proteomes" id="UP001283361"/>
    </source>
</evidence>
<dbReference type="Proteomes" id="UP001283361">
    <property type="component" value="Unassembled WGS sequence"/>
</dbReference>
<keyword evidence="3" id="KW-1185">Reference proteome</keyword>
<proteinExistence type="predicted"/>
<gene>
    <name evidence="2" type="ORF">RRG08_026281</name>
</gene>
<organism evidence="2 3">
    <name type="scientific">Elysia crispata</name>
    <name type="common">lettuce slug</name>
    <dbReference type="NCBI Taxonomy" id="231223"/>
    <lineage>
        <taxon>Eukaryota</taxon>
        <taxon>Metazoa</taxon>
        <taxon>Spiralia</taxon>
        <taxon>Lophotrochozoa</taxon>
        <taxon>Mollusca</taxon>
        <taxon>Gastropoda</taxon>
        <taxon>Heterobranchia</taxon>
        <taxon>Euthyneura</taxon>
        <taxon>Panpulmonata</taxon>
        <taxon>Sacoglossa</taxon>
        <taxon>Placobranchoidea</taxon>
        <taxon>Plakobranchidae</taxon>
        <taxon>Elysia</taxon>
    </lineage>
</organism>
<evidence type="ECO:0000256" key="1">
    <source>
        <dbReference type="SAM" id="MobiDB-lite"/>
    </source>
</evidence>
<accession>A0AAE1DCU1</accession>
<sequence>MDTAVVSKPVGRKNTAKLQPLRRLYEHQLPITAAKFKDLQVLKQFCTTEAQDFYTNLPHEGGNGTTLRSTPLESDSESEYLSSD</sequence>
<comment type="caution">
    <text evidence="2">The sequence shown here is derived from an EMBL/GenBank/DDBJ whole genome shotgun (WGS) entry which is preliminary data.</text>
</comment>
<dbReference type="EMBL" id="JAWDGP010004277">
    <property type="protein sequence ID" value="KAK3765811.1"/>
    <property type="molecule type" value="Genomic_DNA"/>
</dbReference>
<protein>
    <submittedName>
        <fullName evidence="2">Uncharacterized protein</fullName>
    </submittedName>
</protein>
<evidence type="ECO:0000313" key="2">
    <source>
        <dbReference type="EMBL" id="KAK3765811.1"/>
    </source>
</evidence>
<dbReference type="AlphaFoldDB" id="A0AAE1DCU1"/>
<name>A0AAE1DCU1_9GAST</name>